<keyword evidence="3" id="KW-1185">Reference proteome</keyword>
<evidence type="ECO:0000256" key="1">
    <source>
        <dbReference type="SAM" id="SignalP"/>
    </source>
</evidence>
<dbReference type="Gene3D" id="2.40.10.120">
    <property type="match status" value="1"/>
</dbReference>
<dbReference type="AlphaFoldDB" id="A0A5S9IJ66"/>
<evidence type="ECO:0008006" key="4">
    <source>
        <dbReference type="Google" id="ProtNLM"/>
    </source>
</evidence>
<dbReference type="KEGG" id="uam:UABAM_01202"/>
<accession>A0A5S9IJ66</accession>
<proteinExistence type="predicted"/>
<keyword evidence="1" id="KW-0732">Signal</keyword>
<reference evidence="2 3" key="1">
    <citation type="submission" date="2019-08" db="EMBL/GenBank/DDBJ databases">
        <title>Complete genome sequence of Candidatus Uab amorphum.</title>
        <authorList>
            <person name="Shiratori T."/>
            <person name="Suzuki S."/>
            <person name="Kakizawa Y."/>
            <person name="Ishida K."/>
        </authorList>
    </citation>
    <scope>NUCLEOTIDE SEQUENCE [LARGE SCALE GENOMIC DNA]</scope>
    <source>
        <strain evidence="2 3">SRT547</strain>
    </source>
</reference>
<organism evidence="2 3">
    <name type="scientific">Uabimicrobium amorphum</name>
    <dbReference type="NCBI Taxonomy" id="2596890"/>
    <lineage>
        <taxon>Bacteria</taxon>
        <taxon>Pseudomonadati</taxon>
        <taxon>Planctomycetota</taxon>
        <taxon>Candidatus Uabimicrobiia</taxon>
        <taxon>Candidatus Uabimicrobiales</taxon>
        <taxon>Candidatus Uabimicrobiaceae</taxon>
        <taxon>Candidatus Uabimicrobium</taxon>
    </lineage>
</organism>
<evidence type="ECO:0000313" key="2">
    <source>
        <dbReference type="EMBL" id="BBM82859.1"/>
    </source>
</evidence>
<feature type="signal peptide" evidence="1">
    <location>
        <begin position="1"/>
        <end position="16"/>
    </location>
</feature>
<gene>
    <name evidence="2" type="ORF">UABAM_01202</name>
</gene>
<feature type="chain" id="PRO_5025066160" description="Serine protease" evidence="1">
    <location>
        <begin position="17"/>
        <end position="263"/>
    </location>
</feature>
<evidence type="ECO:0000313" key="3">
    <source>
        <dbReference type="Proteomes" id="UP000326354"/>
    </source>
</evidence>
<dbReference type="RefSeq" id="WP_151967085.1">
    <property type="nucleotide sequence ID" value="NZ_AP019860.1"/>
</dbReference>
<sequence length="263" mass="28939">MYKLLLLFVMSGLLFAQEQQSETQATESSSKTQKQKILDIVDAHKDAVVSVQLVVKIPSMGNFERKLEIPGTVVNEQGLVIVSNSQADPMVAMRRRFQQGGPQNAKTEFTDIKIICNDNTEVPAQIAMQDEDLDIIFIKPKENKRKFAYISLDKTAKPQLLDDVVVIAKLDASTGRTPMIFHTRVMAIITKPSTYYVIFGISAGVPAFDENGKCFGLLLSRIGGGNAAMTNNSNIASAMAMLPMILPAEDILDVIADLEEEEE</sequence>
<name>A0A5S9IJ66_UABAM</name>
<protein>
    <recommendedName>
        <fullName evidence="4">Serine protease</fullName>
    </recommendedName>
</protein>
<dbReference type="EMBL" id="AP019860">
    <property type="protein sequence ID" value="BBM82859.1"/>
    <property type="molecule type" value="Genomic_DNA"/>
</dbReference>
<dbReference type="SUPFAM" id="SSF50494">
    <property type="entry name" value="Trypsin-like serine proteases"/>
    <property type="match status" value="1"/>
</dbReference>
<dbReference type="InterPro" id="IPR009003">
    <property type="entry name" value="Peptidase_S1_PA"/>
</dbReference>
<dbReference type="Proteomes" id="UP000326354">
    <property type="component" value="Chromosome"/>
</dbReference>